<keyword evidence="1" id="KW-0547">Nucleotide-binding</keyword>
<dbReference type="Gene3D" id="3.40.50.10140">
    <property type="entry name" value="Toll/interleukin-1 receptor homology (TIR) domain"/>
    <property type="match status" value="1"/>
</dbReference>
<organism evidence="7 8">
    <name type="scientific">Colocasia esculenta</name>
    <name type="common">Wild taro</name>
    <name type="synonym">Arum esculentum</name>
    <dbReference type="NCBI Taxonomy" id="4460"/>
    <lineage>
        <taxon>Eukaryota</taxon>
        <taxon>Viridiplantae</taxon>
        <taxon>Streptophyta</taxon>
        <taxon>Embryophyta</taxon>
        <taxon>Tracheophyta</taxon>
        <taxon>Spermatophyta</taxon>
        <taxon>Magnoliopsida</taxon>
        <taxon>Liliopsida</taxon>
        <taxon>Araceae</taxon>
        <taxon>Aroideae</taxon>
        <taxon>Colocasieae</taxon>
        <taxon>Colocasia</taxon>
    </lineage>
</organism>
<dbReference type="GO" id="GO:0000166">
    <property type="term" value="F:nucleotide binding"/>
    <property type="evidence" value="ECO:0007669"/>
    <property type="project" value="UniProtKB-KW"/>
</dbReference>
<dbReference type="OrthoDB" id="6161812at2759"/>
<dbReference type="Gene3D" id="3.40.50.300">
    <property type="entry name" value="P-loop containing nucleotide triphosphate hydrolases"/>
    <property type="match status" value="1"/>
</dbReference>
<sequence>MLSEQVTLVGDRTCCSVTSRVVSWSEITVLARELFIAVRQGKAADLLGGTPYRNLIASDHGSHTMEKERVPPARRLSWSDLPMQHPRSSSLADAPRRSVGNRPRPPMAPLGRSRLADTSTSCASASRDASGRLTSTTHLAVASSSSVPGGKILPLGENSGGARPPESRPLPPQLTSRSVGGHMLRQPPLEDHLYDADASSGGHSDGDLADRRKLSSVSARIKCCDVYISMCGHEDPSLLRFVSWLRAELQLHGVMCFASDRSTCTDAHAQCVAREAIDSATVGVIVITTKTFSSPYGMEELKLFLERRNLVAVFFGITQEECLARDIIEKRGELWQEEGGLLWDVYGGLEEEWKEAVNSLSCLDCRLEAHANNWRDCISDAVVLVGRKLGRKGVIDKVKKWKETVAGIEFPFPRNDSFVGRENELLELELVLFGYVEEDEHPEMRPRRSFGRTLITGNNGGRRSLDLKGKEKEPLLGKGFLEEREMEGRRVERVEYIIRGREMSGRTGTTSPANGPYGKGIACICGESGIGKTELVLEFTYRLAQRYKMVLWIGGEARYLRQNYLSLLSILGIELQSADFPEGWRLKGSEELEEKAMYRVRKELMRDIPFLVVIDNLEGEKDWWDERNLMELLPPFGGETHIIISTRLPRVMDLEPIRLLYLSAAEALVLMKGSLENLSREEVSALKVIEVKIGRIPLGLAIVRGILSEVSIKPTKLLDTITHMPYRNLTWSGSQDPILRHNRGMVQLLDLCFAILDLGGRHGNLASRMVQACGWFAPSPVPGLLLVAVASSVPQECESDNIWKRLVHAVPCVRMSHYKQLEAKAMDILVRFHMARRSTKNGFILFHDMIKLYARKIGNPGVAHSMVQAISHYASPHHHSEHIWAASFLLFNFGTDPAVINLEFPELLLFIKKCILPMAWDTSTILFRYGAALELLHHAMKALEAVKPPQPSEAKTLEKAPRWRISKERPSMQSESQWKSVEHADHHVHDHTHDPGVSSVSIVCEGNLDLDKANMWLGTLLMERSDDIYRMKGLLAVNGMNERFVFQSMLITMCMTTLMILEFLLSALFVKGT</sequence>
<feature type="compositionally biased region" description="Basic and acidic residues" evidence="3">
    <location>
        <begin position="60"/>
        <end position="71"/>
    </location>
</feature>
<dbReference type="Pfam" id="PF07683">
    <property type="entry name" value="CobW_C"/>
    <property type="match status" value="1"/>
</dbReference>
<evidence type="ECO:0000259" key="5">
    <source>
        <dbReference type="SMART" id="SM00255"/>
    </source>
</evidence>
<feature type="domain" description="AAA+ ATPase" evidence="6">
    <location>
        <begin position="518"/>
        <end position="666"/>
    </location>
</feature>
<dbReference type="SMART" id="SM00382">
    <property type="entry name" value="AAA"/>
    <property type="match status" value="1"/>
</dbReference>
<name>A0A843XB03_COLES</name>
<evidence type="ECO:0000256" key="3">
    <source>
        <dbReference type="SAM" id="MobiDB-lite"/>
    </source>
</evidence>
<dbReference type="PANTHER" id="PTHR32472:SF18">
    <property type="entry name" value="OS11G0576100 PROTEIN"/>
    <property type="match status" value="1"/>
</dbReference>
<dbReference type="Gene3D" id="3.30.1220.10">
    <property type="entry name" value="CobW-like, C-terminal domain"/>
    <property type="match status" value="1"/>
</dbReference>
<dbReference type="InterPro" id="IPR036627">
    <property type="entry name" value="CobW-likC_sf"/>
</dbReference>
<reference evidence="7" key="1">
    <citation type="submission" date="2017-07" db="EMBL/GenBank/DDBJ databases">
        <title>Taro Niue Genome Assembly and Annotation.</title>
        <authorList>
            <person name="Atibalentja N."/>
            <person name="Keating K."/>
            <person name="Fields C.J."/>
        </authorList>
    </citation>
    <scope>NUCLEOTIDE SEQUENCE</scope>
    <source>
        <strain evidence="7">Niue_2</strain>
        <tissue evidence="7">Leaf</tissue>
    </source>
</reference>
<keyword evidence="8" id="KW-1185">Reference proteome</keyword>
<dbReference type="SMART" id="SM00255">
    <property type="entry name" value="TIR"/>
    <property type="match status" value="1"/>
</dbReference>
<dbReference type="SUPFAM" id="SSF90002">
    <property type="entry name" value="Hypothetical protein YjiA, C-terminal domain"/>
    <property type="match status" value="1"/>
</dbReference>
<dbReference type="Proteomes" id="UP000652761">
    <property type="component" value="Unassembled WGS sequence"/>
</dbReference>
<dbReference type="InterPro" id="IPR011629">
    <property type="entry name" value="CobW-like_C"/>
</dbReference>
<evidence type="ECO:0008006" key="9">
    <source>
        <dbReference type="Google" id="ProtNLM"/>
    </source>
</evidence>
<evidence type="ECO:0000313" key="8">
    <source>
        <dbReference type="Proteomes" id="UP000652761"/>
    </source>
</evidence>
<dbReference type="InterPro" id="IPR035897">
    <property type="entry name" value="Toll_tir_struct_dom_sf"/>
</dbReference>
<feature type="region of interest" description="Disordered" evidence="3">
    <location>
        <begin position="58"/>
        <end position="187"/>
    </location>
</feature>
<feature type="transmembrane region" description="Helical" evidence="4">
    <location>
        <begin position="1044"/>
        <end position="1070"/>
    </location>
</feature>
<protein>
    <recommendedName>
        <fullName evidence="9">AAA+ ATPase domain-containing protein</fullName>
    </recommendedName>
</protein>
<dbReference type="Pfam" id="PF25895">
    <property type="entry name" value="WHD_plant_disease"/>
    <property type="match status" value="1"/>
</dbReference>
<dbReference type="GO" id="GO:0000725">
    <property type="term" value="P:recombinational repair"/>
    <property type="evidence" value="ECO:0007669"/>
    <property type="project" value="TreeGrafter"/>
</dbReference>
<evidence type="ECO:0000256" key="4">
    <source>
        <dbReference type="SAM" id="Phobius"/>
    </source>
</evidence>
<dbReference type="InterPro" id="IPR003593">
    <property type="entry name" value="AAA+_ATPase"/>
</dbReference>
<dbReference type="InterPro" id="IPR000157">
    <property type="entry name" value="TIR_dom"/>
</dbReference>
<proteinExistence type="predicted"/>
<gene>
    <name evidence="7" type="ORF">Taro_049443</name>
</gene>
<feature type="domain" description="TIR" evidence="5">
    <location>
        <begin position="223"/>
        <end position="363"/>
    </location>
</feature>
<keyword evidence="4" id="KW-0812">Transmembrane</keyword>
<dbReference type="InterPro" id="IPR058874">
    <property type="entry name" value="WHD_plant"/>
</dbReference>
<evidence type="ECO:0000256" key="1">
    <source>
        <dbReference type="ARBA" id="ARBA00022741"/>
    </source>
</evidence>
<keyword evidence="4" id="KW-1133">Transmembrane helix</keyword>
<dbReference type="PANTHER" id="PTHR32472">
    <property type="entry name" value="DNA REPAIR PROTEIN RADA"/>
    <property type="match status" value="1"/>
</dbReference>
<dbReference type="EMBL" id="NMUH01007029">
    <property type="protein sequence ID" value="MQM16483.1"/>
    <property type="molecule type" value="Genomic_DNA"/>
</dbReference>
<evidence type="ECO:0000256" key="2">
    <source>
        <dbReference type="ARBA" id="ARBA00023186"/>
    </source>
</evidence>
<accession>A0A843XB03</accession>
<dbReference type="SUPFAM" id="SSF52200">
    <property type="entry name" value="Toll/Interleukin receptor TIR domain"/>
    <property type="match status" value="1"/>
</dbReference>
<keyword evidence="4" id="KW-0472">Membrane</keyword>
<keyword evidence="2" id="KW-0143">Chaperone</keyword>
<dbReference type="SUPFAM" id="SSF52540">
    <property type="entry name" value="P-loop containing nucleoside triphosphate hydrolases"/>
    <property type="match status" value="1"/>
</dbReference>
<dbReference type="GO" id="GO:0007165">
    <property type="term" value="P:signal transduction"/>
    <property type="evidence" value="ECO:0007669"/>
    <property type="project" value="InterPro"/>
</dbReference>
<evidence type="ECO:0000259" key="6">
    <source>
        <dbReference type="SMART" id="SM00382"/>
    </source>
</evidence>
<dbReference type="InterPro" id="IPR027417">
    <property type="entry name" value="P-loop_NTPase"/>
</dbReference>
<comment type="caution">
    <text evidence="7">The sequence shown here is derived from an EMBL/GenBank/DDBJ whole genome shotgun (WGS) entry which is preliminary data.</text>
</comment>
<dbReference type="AlphaFoldDB" id="A0A843XB03"/>
<evidence type="ECO:0000313" key="7">
    <source>
        <dbReference type="EMBL" id="MQM16483.1"/>
    </source>
</evidence>
<feature type="compositionally biased region" description="Polar residues" evidence="3">
    <location>
        <begin position="132"/>
        <end position="147"/>
    </location>
</feature>